<name>A0A1E5G0J1_9FIRM</name>
<keyword evidence="4" id="KW-1185">Reference proteome</keyword>
<evidence type="ECO:0000256" key="2">
    <source>
        <dbReference type="RuleBase" id="RU000363"/>
    </source>
</evidence>
<dbReference type="RefSeq" id="WP_069643862.1">
    <property type="nucleotide sequence ID" value="NZ_MIJE01000032.1"/>
</dbReference>
<dbReference type="GO" id="GO:0016491">
    <property type="term" value="F:oxidoreductase activity"/>
    <property type="evidence" value="ECO:0007669"/>
    <property type="project" value="UniProtKB-KW"/>
</dbReference>
<dbReference type="SUPFAM" id="SSF51735">
    <property type="entry name" value="NAD(P)-binding Rossmann-fold domains"/>
    <property type="match status" value="1"/>
</dbReference>
<dbReference type="InterPro" id="IPR036291">
    <property type="entry name" value="NAD(P)-bd_dom_sf"/>
</dbReference>
<dbReference type="PRINTS" id="PR00081">
    <property type="entry name" value="GDHRDH"/>
</dbReference>
<proteinExistence type="inferred from homology"/>
<protein>
    <recommendedName>
        <fullName evidence="5">Short-chain dehydrogenase</fullName>
    </recommendedName>
</protein>
<dbReference type="PRINTS" id="PR00080">
    <property type="entry name" value="SDRFAMILY"/>
</dbReference>
<dbReference type="STRING" id="766136.BHF68_09405"/>
<organism evidence="3 4">
    <name type="scientific">Desulfuribacillus alkaliarsenatis</name>
    <dbReference type="NCBI Taxonomy" id="766136"/>
    <lineage>
        <taxon>Bacteria</taxon>
        <taxon>Bacillati</taxon>
        <taxon>Bacillota</taxon>
        <taxon>Desulfuribacillia</taxon>
        <taxon>Desulfuribacillales</taxon>
        <taxon>Desulfuribacillaceae</taxon>
        <taxon>Desulfuribacillus</taxon>
    </lineage>
</organism>
<dbReference type="Proteomes" id="UP000094296">
    <property type="component" value="Unassembled WGS sequence"/>
</dbReference>
<sequence length="283" mass="31143">MAGKTIVITGATSGIGLEMTKQLAMKGHKLIMACRNLDKANQVKEKILKEYSEADIEILEIDMSSFASISSFAQNFTAKYNQLDVLINNAGVFCDKLATTKDGFEMTMGVNYLGPIVLTRMLLPTITKTPNALIINITSKSAFYGKIKLNSNMFSSKTHGFKAYSASKLAQIHFTIDLAEELKDTGVTVNAAYPGRVATNIWNGETFMMKLVAPIMNRRSISAEQGAKTGVYLAISPEVAGITGKMFDQEQKVVEYPPICLDKEIRKELMIISQNAIQTKVFK</sequence>
<evidence type="ECO:0008006" key="5">
    <source>
        <dbReference type="Google" id="ProtNLM"/>
    </source>
</evidence>
<comment type="similarity">
    <text evidence="2">Belongs to the short-chain dehydrogenases/reductases (SDR) family.</text>
</comment>
<dbReference type="AlphaFoldDB" id="A0A1E5G0J1"/>
<dbReference type="EMBL" id="MIJE01000032">
    <property type="protein sequence ID" value="OEF96356.1"/>
    <property type="molecule type" value="Genomic_DNA"/>
</dbReference>
<comment type="caution">
    <text evidence="3">The sequence shown here is derived from an EMBL/GenBank/DDBJ whole genome shotgun (WGS) entry which is preliminary data.</text>
</comment>
<gene>
    <name evidence="3" type="ORF">BHF68_09405</name>
</gene>
<keyword evidence="1" id="KW-0560">Oxidoreductase</keyword>
<evidence type="ECO:0000256" key="1">
    <source>
        <dbReference type="ARBA" id="ARBA00023002"/>
    </source>
</evidence>
<evidence type="ECO:0000313" key="3">
    <source>
        <dbReference type="EMBL" id="OEF96356.1"/>
    </source>
</evidence>
<accession>A0A1E5G0J1</accession>
<evidence type="ECO:0000313" key="4">
    <source>
        <dbReference type="Proteomes" id="UP000094296"/>
    </source>
</evidence>
<dbReference type="Gene3D" id="3.40.50.720">
    <property type="entry name" value="NAD(P)-binding Rossmann-like Domain"/>
    <property type="match status" value="1"/>
</dbReference>
<dbReference type="Pfam" id="PF00106">
    <property type="entry name" value="adh_short"/>
    <property type="match status" value="1"/>
</dbReference>
<dbReference type="PANTHER" id="PTHR43157:SF31">
    <property type="entry name" value="PHOSPHATIDYLINOSITOL-GLYCAN BIOSYNTHESIS CLASS F PROTEIN"/>
    <property type="match status" value="1"/>
</dbReference>
<dbReference type="PANTHER" id="PTHR43157">
    <property type="entry name" value="PHOSPHATIDYLINOSITOL-GLYCAN BIOSYNTHESIS CLASS F PROTEIN-RELATED"/>
    <property type="match status" value="1"/>
</dbReference>
<reference evidence="3 4" key="1">
    <citation type="submission" date="2016-09" db="EMBL/GenBank/DDBJ databases">
        <title>Draft genome sequence for the type strain of Desulfuribacillus alkaliarsenatis AHT28, an obligately anaerobic, sulfidogenic bacterium isolated from Russian soda lake sediments.</title>
        <authorList>
            <person name="Abin C.A."/>
            <person name="Hollibaugh J.T."/>
        </authorList>
    </citation>
    <scope>NUCLEOTIDE SEQUENCE [LARGE SCALE GENOMIC DNA]</scope>
    <source>
        <strain evidence="3 4">AHT28</strain>
    </source>
</reference>
<dbReference type="InterPro" id="IPR002347">
    <property type="entry name" value="SDR_fam"/>
</dbReference>
<dbReference type="OrthoDB" id="9809821at2"/>